<dbReference type="InterPro" id="IPR000668">
    <property type="entry name" value="Peptidase_C1A_C"/>
</dbReference>
<comment type="similarity">
    <text evidence="1">Belongs to the peptidase C1 family.</text>
</comment>
<evidence type="ECO:0000256" key="2">
    <source>
        <dbReference type="ARBA" id="ARBA00023157"/>
    </source>
</evidence>
<protein>
    <submittedName>
        <fullName evidence="5">Digestive cysteine proteinase 2</fullName>
    </submittedName>
</protein>
<dbReference type="GeneID" id="94842256"/>
<name>A0A1J4JXB9_9EUKA</name>
<dbReference type="InterPro" id="IPR025661">
    <property type="entry name" value="Pept_asp_AS"/>
</dbReference>
<sequence length="323" mass="36240">MFAFLLAVATSKVFIQLNEERSFIHWMRTNNQFYTGDEYHFRLGLYLCRTRWINDFNKGQHTFTVGHNKFSTYTPSEYRSLLGANPPDISKPAFSRPSDKQNKINAPDSFDWREKGVINSIRNQGNCRSCWAFSTISSCESSYAIKSGQLLSFSEQNLVDCCSECYGCNGGWPDKAVDHICFVQGGQLNSQKDYPYTGIEGTCKYDSSKAIGEITGYQGIWPGSEEALQEKLVSLGVVSVCIHSGTSEFMSYSGGIFDLPTCSQTFLDHAVNVVGYGTENSVDYWIVRNTWGVEWGEEGYVRMSRNKDNQCGIASAAIVVYTK</sequence>
<reference evidence="5" key="1">
    <citation type="submission" date="2016-10" db="EMBL/GenBank/DDBJ databases">
        <authorList>
            <person name="Benchimol M."/>
            <person name="Almeida L.G."/>
            <person name="Vasconcelos A.T."/>
            <person name="Perreira-Neves A."/>
            <person name="Rosa I.A."/>
            <person name="Tasca T."/>
            <person name="Bogo M.R."/>
            <person name="de Souza W."/>
        </authorList>
    </citation>
    <scope>NUCLEOTIDE SEQUENCE [LARGE SCALE GENOMIC DNA]</scope>
    <source>
        <strain evidence="5">K</strain>
    </source>
</reference>
<dbReference type="CDD" id="cd02248">
    <property type="entry name" value="Peptidase_C1A"/>
    <property type="match status" value="1"/>
</dbReference>
<dbReference type="InterPro" id="IPR013201">
    <property type="entry name" value="Prot_inhib_I29"/>
</dbReference>
<dbReference type="PROSITE" id="PS00640">
    <property type="entry name" value="THIOL_PROTEASE_ASN"/>
    <property type="match status" value="1"/>
</dbReference>
<dbReference type="InterPro" id="IPR025660">
    <property type="entry name" value="Pept_his_AS"/>
</dbReference>
<evidence type="ECO:0000256" key="1">
    <source>
        <dbReference type="ARBA" id="ARBA00008455"/>
    </source>
</evidence>
<evidence type="ECO:0000259" key="3">
    <source>
        <dbReference type="SMART" id="SM00645"/>
    </source>
</evidence>
<evidence type="ECO:0000259" key="4">
    <source>
        <dbReference type="SMART" id="SM00848"/>
    </source>
</evidence>
<dbReference type="RefSeq" id="XP_068355316.1">
    <property type="nucleotide sequence ID" value="XM_068507552.1"/>
</dbReference>
<dbReference type="Pfam" id="PF00112">
    <property type="entry name" value="Peptidase_C1"/>
    <property type="match status" value="1"/>
</dbReference>
<dbReference type="Proteomes" id="UP000179807">
    <property type="component" value="Unassembled WGS sequence"/>
</dbReference>
<proteinExistence type="inferred from homology"/>
<dbReference type="AlphaFoldDB" id="A0A1J4JXB9"/>
<dbReference type="GO" id="GO:0008234">
    <property type="term" value="F:cysteine-type peptidase activity"/>
    <property type="evidence" value="ECO:0007669"/>
    <property type="project" value="InterPro"/>
</dbReference>
<dbReference type="GO" id="GO:0006508">
    <property type="term" value="P:proteolysis"/>
    <property type="evidence" value="ECO:0007669"/>
    <property type="project" value="InterPro"/>
</dbReference>
<dbReference type="OrthoDB" id="10253408at2759"/>
<dbReference type="PROSITE" id="PS00639">
    <property type="entry name" value="THIOL_PROTEASE_HIS"/>
    <property type="match status" value="1"/>
</dbReference>
<keyword evidence="6" id="KW-1185">Reference proteome</keyword>
<dbReference type="SMART" id="SM00645">
    <property type="entry name" value="Pept_C1"/>
    <property type="match status" value="1"/>
</dbReference>
<feature type="domain" description="Peptidase C1A papain C-terminal" evidence="3">
    <location>
        <begin position="106"/>
        <end position="321"/>
    </location>
</feature>
<feature type="domain" description="Cathepsin propeptide inhibitor" evidence="4">
    <location>
        <begin position="23"/>
        <end position="78"/>
    </location>
</feature>
<dbReference type="InterPro" id="IPR039417">
    <property type="entry name" value="Peptidase_C1A_papain-like"/>
</dbReference>
<keyword evidence="2" id="KW-1015">Disulfide bond</keyword>
<dbReference type="Gene3D" id="3.90.70.10">
    <property type="entry name" value="Cysteine proteinases"/>
    <property type="match status" value="1"/>
</dbReference>
<dbReference type="InterPro" id="IPR013128">
    <property type="entry name" value="Peptidase_C1A"/>
</dbReference>
<dbReference type="FunFam" id="3.90.70.10:FF:000039">
    <property type="entry name" value="Cysteine proteinase 2, putative"/>
    <property type="match status" value="1"/>
</dbReference>
<comment type="caution">
    <text evidence="5">The sequence shown here is derived from an EMBL/GenBank/DDBJ whole genome shotgun (WGS) entry which is preliminary data.</text>
</comment>
<evidence type="ECO:0000313" key="5">
    <source>
        <dbReference type="EMBL" id="OHT02180.1"/>
    </source>
</evidence>
<dbReference type="EMBL" id="MLAK01000878">
    <property type="protein sequence ID" value="OHT02180.1"/>
    <property type="molecule type" value="Genomic_DNA"/>
</dbReference>
<dbReference type="SMART" id="SM00848">
    <property type="entry name" value="Inhibitor_I29"/>
    <property type="match status" value="1"/>
</dbReference>
<dbReference type="PANTHER" id="PTHR12411">
    <property type="entry name" value="CYSTEINE PROTEASE FAMILY C1-RELATED"/>
    <property type="match status" value="1"/>
</dbReference>
<organism evidence="5 6">
    <name type="scientific">Tritrichomonas foetus</name>
    <dbReference type="NCBI Taxonomy" id="1144522"/>
    <lineage>
        <taxon>Eukaryota</taxon>
        <taxon>Metamonada</taxon>
        <taxon>Parabasalia</taxon>
        <taxon>Tritrichomonadida</taxon>
        <taxon>Tritrichomonadidae</taxon>
        <taxon>Tritrichomonas</taxon>
    </lineage>
</organism>
<dbReference type="VEuPathDB" id="TrichDB:TRFO_30794"/>
<dbReference type="PRINTS" id="PR00705">
    <property type="entry name" value="PAPAIN"/>
</dbReference>
<evidence type="ECO:0000313" key="6">
    <source>
        <dbReference type="Proteomes" id="UP000179807"/>
    </source>
</evidence>
<dbReference type="InterPro" id="IPR038765">
    <property type="entry name" value="Papain-like_cys_pep_sf"/>
</dbReference>
<dbReference type="Pfam" id="PF08246">
    <property type="entry name" value="Inhibitor_I29"/>
    <property type="match status" value="1"/>
</dbReference>
<accession>A0A1J4JXB9</accession>
<dbReference type="SUPFAM" id="SSF54001">
    <property type="entry name" value="Cysteine proteinases"/>
    <property type="match status" value="1"/>
</dbReference>
<gene>
    <name evidence="5" type="primary">LCP2</name>
    <name evidence="5" type="ORF">TRFO_30794</name>
</gene>